<gene>
    <name evidence="6" type="ORF">A2Y75_09490</name>
</gene>
<dbReference type="GO" id="GO:0006865">
    <property type="term" value="P:amino acid transport"/>
    <property type="evidence" value="ECO:0007669"/>
    <property type="project" value="UniProtKB-KW"/>
</dbReference>
<name>A0A1F2WFA5_9ACTN</name>
<dbReference type="CDD" id="cd06336">
    <property type="entry name" value="PBP1_ABC_ligand_binding-like"/>
    <property type="match status" value="1"/>
</dbReference>
<dbReference type="Pfam" id="PF13458">
    <property type="entry name" value="Peripla_BP_6"/>
    <property type="match status" value="1"/>
</dbReference>
<dbReference type="STRING" id="1797197.A2Y75_09490"/>
<feature type="domain" description="Leucine-binding protein" evidence="5">
    <location>
        <begin position="35"/>
        <end position="346"/>
    </location>
</feature>
<proteinExistence type="inferred from homology"/>
<dbReference type="AlphaFoldDB" id="A0A1F2WFA5"/>
<evidence type="ECO:0000256" key="1">
    <source>
        <dbReference type="ARBA" id="ARBA00010062"/>
    </source>
</evidence>
<dbReference type="PROSITE" id="PS51257">
    <property type="entry name" value="PROKAR_LIPOPROTEIN"/>
    <property type="match status" value="1"/>
</dbReference>
<dbReference type="Gene3D" id="3.40.50.2300">
    <property type="match status" value="2"/>
</dbReference>
<dbReference type="EMBL" id="MELK01000053">
    <property type="protein sequence ID" value="OFW55537.1"/>
    <property type="molecule type" value="Genomic_DNA"/>
</dbReference>
<evidence type="ECO:0000256" key="3">
    <source>
        <dbReference type="ARBA" id="ARBA00022729"/>
    </source>
</evidence>
<reference evidence="6 7" key="1">
    <citation type="journal article" date="2016" name="Nat. Commun.">
        <title>Thousands of microbial genomes shed light on interconnected biogeochemical processes in an aquifer system.</title>
        <authorList>
            <person name="Anantharaman K."/>
            <person name="Brown C.T."/>
            <person name="Hug L.A."/>
            <person name="Sharon I."/>
            <person name="Castelle C.J."/>
            <person name="Probst A.J."/>
            <person name="Thomas B.C."/>
            <person name="Singh A."/>
            <person name="Wilkins M.J."/>
            <person name="Karaoz U."/>
            <person name="Brodie E.L."/>
            <person name="Williams K.H."/>
            <person name="Hubbard S.S."/>
            <person name="Banfield J.F."/>
        </authorList>
    </citation>
    <scope>NUCLEOTIDE SEQUENCE [LARGE SCALE GENOMIC DNA]</scope>
</reference>
<dbReference type="InterPro" id="IPR000709">
    <property type="entry name" value="Leu_Ile_Val-bd"/>
</dbReference>
<comment type="similarity">
    <text evidence="1">Belongs to the leucine-binding protein family.</text>
</comment>
<comment type="caution">
    <text evidence="6">The sequence shown here is derived from an EMBL/GenBank/DDBJ whole genome shotgun (WGS) entry which is preliminary data.</text>
</comment>
<sequence length="400" mass="42427">MRVKRILIFAIAGLMTLSLVAVFLTGCGGGTKAEVVIGLTAPLSGPGAAYGADVRDGLDMAIKKINDAGGIKIGDTTYTFTLESADDQMTPDKAQANTNRFVLEDGISIIWDPTANTIAPLLTKNTTSGEEFLIMAYSSVPLYANAPNPLMVTLPPPFSVYMRPFIQTAMGQGWTRVAVMQTTGAYGDLWGSSFKTAWAGAGGTVVAENRANYYTETDYSAYLTAALAANPQVIFCGGPSEPTGLLIKQARDRGFTGGFLVIDQAKLDVIEEEIGMDSIEGAIGVLPVDLGAADWPYMTTFADDFQAQYGRKVTWEAAICYTGFHILTEAMKNAGSVTDLTAIRAGFAENNAAVTSGDAFPVAFSGINDSTGALLMPGTPVFVKDGEFQPGAMVEWWKQS</sequence>
<evidence type="ECO:0000259" key="5">
    <source>
        <dbReference type="Pfam" id="PF13458"/>
    </source>
</evidence>
<dbReference type="InterPro" id="IPR028082">
    <property type="entry name" value="Peripla_BP_I"/>
</dbReference>
<accession>A0A1F2WFA5</accession>
<dbReference type="SUPFAM" id="SSF53822">
    <property type="entry name" value="Periplasmic binding protein-like I"/>
    <property type="match status" value="1"/>
</dbReference>
<evidence type="ECO:0000256" key="2">
    <source>
        <dbReference type="ARBA" id="ARBA00022448"/>
    </source>
</evidence>
<dbReference type="InterPro" id="IPR028081">
    <property type="entry name" value="Leu-bd"/>
</dbReference>
<dbReference type="Proteomes" id="UP000177876">
    <property type="component" value="Unassembled WGS sequence"/>
</dbReference>
<organism evidence="6 7">
    <name type="scientific">Candidatus Solincola sediminis</name>
    <dbReference type="NCBI Taxonomy" id="1797199"/>
    <lineage>
        <taxon>Bacteria</taxon>
        <taxon>Bacillati</taxon>
        <taxon>Actinomycetota</taxon>
        <taxon>Candidatus Geothermincolia</taxon>
        <taxon>Candidatus Geothermincolales</taxon>
        <taxon>Candidatus Geothermincolaceae</taxon>
        <taxon>Candidatus Solincola</taxon>
    </lineage>
</organism>
<keyword evidence="2" id="KW-0813">Transport</keyword>
<dbReference type="PANTHER" id="PTHR30483">
    <property type="entry name" value="LEUCINE-SPECIFIC-BINDING PROTEIN"/>
    <property type="match status" value="1"/>
</dbReference>
<protein>
    <recommendedName>
        <fullName evidence="5">Leucine-binding protein domain-containing protein</fullName>
    </recommendedName>
</protein>
<evidence type="ECO:0000256" key="4">
    <source>
        <dbReference type="ARBA" id="ARBA00022970"/>
    </source>
</evidence>
<evidence type="ECO:0000313" key="7">
    <source>
        <dbReference type="Proteomes" id="UP000177876"/>
    </source>
</evidence>
<evidence type="ECO:0000313" key="6">
    <source>
        <dbReference type="EMBL" id="OFW55537.1"/>
    </source>
</evidence>
<dbReference type="PANTHER" id="PTHR30483:SF6">
    <property type="entry name" value="PERIPLASMIC BINDING PROTEIN OF ABC TRANSPORTER FOR NATURAL AMINO ACIDS"/>
    <property type="match status" value="1"/>
</dbReference>
<keyword evidence="3" id="KW-0732">Signal</keyword>
<keyword evidence="4" id="KW-0029">Amino-acid transport</keyword>
<dbReference type="InterPro" id="IPR051010">
    <property type="entry name" value="BCAA_transport"/>
</dbReference>
<dbReference type="PRINTS" id="PR00337">
    <property type="entry name" value="LEUILEVALBP"/>
</dbReference>